<proteinExistence type="predicted"/>
<evidence type="ECO:0000313" key="3">
    <source>
        <dbReference type="WBParaSite" id="Pan_g10125.t1"/>
    </source>
</evidence>
<reference evidence="2" key="1">
    <citation type="journal article" date="2013" name="Genetics">
        <title>The draft genome and transcriptome of Panagrellus redivivus are shaped by the harsh demands of a free-living lifestyle.</title>
        <authorList>
            <person name="Srinivasan J."/>
            <person name="Dillman A.R."/>
            <person name="Macchietto M.G."/>
            <person name="Heikkinen L."/>
            <person name="Lakso M."/>
            <person name="Fracchia K.M."/>
            <person name="Antoshechkin I."/>
            <person name="Mortazavi A."/>
            <person name="Wong G."/>
            <person name="Sternberg P.W."/>
        </authorList>
    </citation>
    <scope>NUCLEOTIDE SEQUENCE [LARGE SCALE GENOMIC DNA]</scope>
    <source>
        <strain evidence="2">MT8872</strain>
    </source>
</reference>
<keyword evidence="2" id="KW-1185">Reference proteome</keyword>
<protein>
    <submittedName>
        <fullName evidence="3">Uncharacterized protein</fullName>
    </submittedName>
</protein>
<evidence type="ECO:0000256" key="1">
    <source>
        <dbReference type="SAM" id="MobiDB-lite"/>
    </source>
</evidence>
<dbReference type="AlphaFoldDB" id="A0A7E4ULB2"/>
<dbReference type="Proteomes" id="UP000492821">
    <property type="component" value="Unassembled WGS sequence"/>
</dbReference>
<sequence length="68" mass="7654">MLATDKINYKPRKRRLVGVRVGQVRTAKMMNQRLDKKQHCKIGTFSQEDASPFRRPGPPSPTTTIGSA</sequence>
<name>A0A7E4ULB2_PANRE</name>
<feature type="region of interest" description="Disordered" evidence="1">
    <location>
        <begin position="43"/>
        <end position="68"/>
    </location>
</feature>
<reference evidence="3" key="2">
    <citation type="submission" date="2020-10" db="UniProtKB">
        <authorList>
            <consortium name="WormBaseParasite"/>
        </authorList>
    </citation>
    <scope>IDENTIFICATION</scope>
</reference>
<dbReference type="WBParaSite" id="Pan_g10125.t1">
    <property type="protein sequence ID" value="Pan_g10125.t1"/>
    <property type="gene ID" value="Pan_g10125"/>
</dbReference>
<organism evidence="2 3">
    <name type="scientific">Panagrellus redivivus</name>
    <name type="common">Microworm</name>
    <dbReference type="NCBI Taxonomy" id="6233"/>
    <lineage>
        <taxon>Eukaryota</taxon>
        <taxon>Metazoa</taxon>
        <taxon>Ecdysozoa</taxon>
        <taxon>Nematoda</taxon>
        <taxon>Chromadorea</taxon>
        <taxon>Rhabditida</taxon>
        <taxon>Tylenchina</taxon>
        <taxon>Panagrolaimomorpha</taxon>
        <taxon>Panagrolaimoidea</taxon>
        <taxon>Panagrolaimidae</taxon>
        <taxon>Panagrellus</taxon>
    </lineage>
</organism>
<accession>A0A7E4ULB2</accession>
<evidence type="ECO:0000313" key="2">
    <source>
        <dbReference type="Proteomes" id="UP000492821"/>
    </source>
</evidence>